<reference evidence="4" key="1">
    <citation type="submission" date="2021-01" db="EMBL/GenBank/DDBJ databases">
        <authorList>
            <person name="Sun H.-H."/>
            <person name="Zhang S."/>
            <person name="Zhang Y.-J."/>
        </authorList>
    </citation>
    <scope>NUCLEOTIDE SEQUENCE</scope>
    <source>
        <strain evidence="4">CMM1</strain>
    </source>
</reference>
<sequence>MRRLFSNIIYNFFRVQVLNILGNGFVLTGFIGVGVGIGVVFRALFSGVAINPSLRFYLLTLVYFYLYAWDSALLLDSAFVEATCLFALPIGLSSQTSFSTNPESKIDLSNSLHPYWVTGFTDAEGCFSVIVEITESLSWKVRVSFEINLHEKDTEILNTLQSFFGVGSVYTRLNRKISVYRVTNVKDINDKIIPHFSKYPLISQKRADFLLWSKVVQMMTNKDHLNLSGFLTILTYYASINRGMSKKVLKHYPNIIPYTKPTFDLPDQLNPYWVSGFTASLSLSLGERESRCISRATRADAGDGGFSIYVKSAKDCVSGEKIYYVFRVTQHSKDIELIKLLEKFFGCGFVHKRSNLNTPRCDFIVQDKLSILKKIIPHFDIYPLESLKSKDYLCFKQCMLMIESNKHLTLEGLTLIKTLSFEMNAQRLK</sequence>
<dbReference type="InterPro" id="IPR038662">
    <property type="entry name" value="ATP_synth_F0_csu_sf"/>
</dbReference>
<keyword evidence="4" id="KW-0378">Hydrolase</keyword>
<dbReference type="Pfam" id="PF00961">
    <property type="entry name" value="LAGLIDADG_1"/>
    <property type="match status" value="2"/>
</dbReference>
<dbReference type="EMBL" id="MW538937">
    <property type="protein sequence ID" value="UBU98553.1"/>
    <property type="molecule type" value="Genomic_DNA"/>
</dbReference>
<accession>A0A8K1MGH2</accession>
<proteinExistence type="inferred from homology"/>
<dbReference type="GO" id="GO:0004519">
    <property type="term" value="F:endonuclease activity"/>
    <property type="evidence" value="ECO:0007669"/>
    <property type="project" value="UniProtKB-KW"/>
</dbReference>
<keyword evidence="4" id="KW-0496">Mitochondrion</keyword>
<feature type="transmembrane region" description="Helical" evidence="2">
    <location>
        <begin position="56"/>
        <end position="75"/>
    </location>
</feature>
<keyword evidence="4" id="KW-0540">Nuclease</keyword>
<dbReference type="PANTHER" id="PTHR36181:SF4">
    <property type="entry name" value="LAGLIDADG ENDONUCLEASE"/>
    <property type="match status" value="1"/>
</dbReference>
<feature type="domain" description="Homing endonuclease LAGLIDADG" evidence="3">
    <location>
        <begin position="118"/>
        <end position="216"/>
    </location>
</feature>
<evidence type="ECO:0000259" key="3">
    <source>
        <dbReference type="Pfam" id="PF00961"/>
    </source>
</evidence>
<dbReference type="GeneID" id="68665213"/>
<keyword evidence="2" id="KW-0472">Membrane</keyword>
<gene>
    <name evidence="4" type="primary">orf429</name>
</gene>
<keyword evidence="2" id="KW-1133">Transmembrane helix</keyword>
<keyword evidence="2" id="KW-0812">Transmembrane</keyword>
<dbReference type="Gene3D" id="1.20.20.10">
    <property type="entry name" value="F1F0 ATP synthase subunit C"/>
    <property type="match status" value="1"/>
</dbReference>
<name>A0A8K1MGH2_9PEZI</name>
<geneLocation type="mitochondrion" evidence="4"/>
<feature type="domain" description="Homing endonuclease LAGLIDADG" evidence="3">
    <location>
        <begin position="302"/>
        <end position="398"/>
    </location>
</feature>
<dbReference type="InterPro" id="IPR027434">
    <property type="entry name" value="Homing_endonucl"/>
</dbReference>
<dbReference type="PANTHER" id="PTHR36181">
    <property type="entry name" value="INTRON-ENCODED ENDONUCLEASE AI3-RELATED"/>
    <property type="match status" value="1"/>
</dbReference>
<evidence type="ECO:0000313" key="4">
    <source>
        <dbReference type="EMBL" id="UBU98553.1"/>
    </source>
</evidence>
<dbReference type="AlphaFoldDB" id="A0A8K1MGH2"/>
<evidence type="ECO:0000256" key="2">
    <source>
        <dbReference type="SAM" id="Phobius"/>
    </source>
</evidence>
<dbReference type="SUPFAM" id="SSF55608">
    <property type="entry name" value="Homing endonucleases"/>
    <property type="match status" value="2"/>
</dbReference>
<dbReference type="InterPro" id="IPR051289">
    <property type="entry name" value="LAGLIDADG_Endonuclease"/>
</dbReference>
<dbReference type="GO" id="GO:0005739">
    <property type="term" value="C:mitochondrion"/>
    <property type="evidence" value="ECO:0007669"/>
    <property type="project" value="UniProtKB-ARBA"/>
</dbReference>
<comment type="similarity">
    <text evidence="1">Belongs to the ATPase C chain family.</text>
</comment>
<organism evidence="4">
    <name type="scientific">Morchella brunnea</name>
    <dbReference type="NCBI Taxonomy" id="1174671"/>
    <lineage>
        <taxon>Eukaryota</taxon>
        <taxon>Fungi</taxon>
        <taxon>Dikarya</taxon>
        <taxon>Ascomycota</taxon>
        <taxon>Pezizomycotina</taxon>
        <taxon>Pezizomycetes</taxon>
        <taxon>Pezizales</taxon>
        <taxon>Morchellaceae</taxon>
        <taxon>Morchella</taxon>
    </lineage>
</organism>
<evidence type="ECO:0000256" key="1">
    <source>
        <dbReference type="ARBA" id="ARBA00006704"/>
    </source>
</evidence>
<dbReference type="RefSeq" id="YP_010218716.1">
    <property type="nucleotide sequence ID" value="NC_058917.1"/>
</dbReference>
<keyword evidence="4" id="KW-0255">Endonuclease</keyword>
<dbReference type="InterPro" id="IPR004860">
    <property type="entry name" value="LAGLIDADG_dom"/>
</dbReference>
<protein>
    <submittedName>
        <fullName evidence="4">LAGLIDADG endonuclease</fullName>
    </submittedName>
</protein>
<feature type="transmembrane region" description="Helical" evidence="2">
    <location>
        <begin position="20"/>
        <end position="44"/>
    </location>
</feature>
<dbReference type="Gene3D" id="3.10.28.10">
    <property type="entry name" value="Homing endonucleases"/>
    <property type="match status" value="2"/>
</dbReference>